<comment type="caution">
    <text evidence="11">The sequence shown here is derived from an EMBL/GenBank/DDBJ whole genome shotgun (WGS) entry which is preliminary data.</text>
</comment>
<dbReference type="GO" id="GO:0005886">
    <property type="term" value="C:plasma membrane"/>
    <property type="evidence" value="ECO:0007669"/>
    <property type="project" value="UniProtKB-SubCell"/>
</dbReference>
<comment type="subcellular location">
    <subcellularLocation>
        <location evidence="1">Cell membrane</location>
    </subcellularLocation>
</comment>
<evidence type="ECO:0000256" key="3">
    <source>
        <dbReference type="ARBA" id="ARBA00022676"/>
    </source>
</evidence>
<accession>A0A8J6XHT9</accession>
<dbReference type="PANTHER" id="PTHR43646:SF2">
    <property type="entry name" value="GLYCOSYLTRANSFERASE 2-LIKE DOMAIN-CONTAINING PROTEIN"/>
    <property type="match status" value="1"/>
</dbReference>
<keyword evidence="2" id="KW-1003">Cell membrane</keyword>
<protein>
    <recommendedName>
        <fullName evidence="9">4,4'-diaponeurosporenoate glycosyltransferase</fullName>
    </recommendedName>
</protein>
<keyword evidence="3" id="KW-0328">Glycosyltransferase</keyword>
<dbReference type="GO" id="GO:0016757">
    <property type="term" value="F:glycosyltransferase activity"/>
    <property type="evidence" value="ECO:0007669"/>
    <property type="project" value="UniProtKB-KW"/>
</dbReference>
<dbReference type="EMBL" id="JACXAE010000054">
    <property type="protein sequence ID" value="MBD2773575.1"/>
    <property type="molecule type" value="Genomic_DNA"/>
</dbReference>
<evidence type="ECO:0000256" key="8">
    <source>
        <dbReference type="ARBA" id="ARBA00038120"/>
    </source>
</evidence>
<dbReference type="Pfam" id="PF00535">
    <property type="entry name" value="Glycos_transf_2"/>
    <property type="match status" value="1"/>
</dbReference>
<dbReference type="AlphaFoldDB" id="A0A8J6XHT9"/>
<organism evidence="11 12">
    <name type="scientific">Iningainema tapete BLCC-T55</name>
    <dbReference type="NCBI Taxonomy" id="2748662"/>
    <lineage>
        <taxon>Bacteria</taxon>
        <taxon>Bacillati</taxon>
        <taxon>Cyanobacteriota</taxon>
        <taxon>Cyanophyceae</taxon>
        <taxon>Nostocales</taxon>
        <taxon>Scytonemataceae</taxon>
        <taxon>Iningainema tapete</taxon>
    </lineage>
</organism>
<dbReference type="Gene3D" id="3.90.550.10">
    <property type="entry name" value="Spore Coat Polysaccharide Biosynthesis Protein SpsA, Chain A"/>
    <property type="match status" value="1"/>
</dbReference>
<comment type="pathway">
    <text evidence="7">Carotenoid biosynthesis; staphyloxanthin biosynthesis; staphyloxanthin from farnesyl diphosphate: step 4/5.</text>
</comment>
<evidence type="ECO:0000313" key="12">
    <source>
        <dbReference type="Proteomes" id="UP000629098"/>
    </source>
</evidence>
<proteinExistence type="inferred from homology"/>
<dbReference type="CDD" id="cd02522">
    <property type="entry name" value="GT_2_like_a"/>
    <property type="match status" value="1"/>
</dbReference>
<dbReference type="PANTHER" id="PTHR43646">
    <property type="entry name" value="GLYCOSYLTRANSFERASE"/>
    <property type="match status" value="1"/>
</dbReference>
<comment type="function">
    <text evidence="6">Catalyzes the glycosylation of 4,4'-diaponeurosporenoate, i.e. the esterification of glucose at the C1'' position with the carboxyl group of 4,4'-diaponeurosporenic acid, to form glycosyl-4,4'-diaponeurosporenoate. This is a step in the biosynthesis of staphyloxanthin, an orange pigment present in most staphylococci strains.</text>
</comment>
<comment type="similarity">
    <text evidence="8">Belongs to the glycosyltransferase 2 family. CrtQ subfamily.</text>
</comment>
<dbReference type="InterPro" id="IPR026461">
    <property type="entry name" value="Trfase_2_rSAM/seldom_assoc"/>
</dbReference>
<evidence type="ECO:0000256" key="4">
    <source>
        <dbReference type="ARBA" id="ARBA00022679"/>
    </source>
</evidence>
<dbReference type="InterPro" id="IPR029044">
    <property type="entry name" value="Nucleotide-diphossugar_trans"/>
</dbReference>
<feature type="domain" description="Glycosyltransferase 2-like" evidence="10">
    <location>
        <begin position="7"/>
        <end position="139"/>
    </location>
</feature>
<keyword evidence="4" id="KW-0808">Transferase</keyword>
<evidence type="ECO:0000256" key="5">
    <source>
        <dbReference type="ARBA" id="ARBA00023136"/>
    </source>
</evidence>
<gene>
    <name evidence="11" type="ORF">ICL16_16205</name>
</gene>
<evidence type="ECO:0000313" key="11">
    <source>
        <dbReference type="EMBL" id="MBD2773575.1"/>
    </source>
</evidence>
<keyword evidence="5" id="KW-0472">Membrane</keyword>
<evidence type="ECO:0000259" key="10">
    <source>
        <dbReference type="Pfam" id="PF00535"/>
    </source>
</evidence>
<evidence type="ECO:0000256" key="7">
    <source>
        <dbReference type="ARBA" id="ARBA00037904"/>
    </source>
</evidence>
<evidence type="ECO:0000256" key="9">
    <source>
        <dbReference type="ARBA" id="ARBA00040345"/>
    </source>
</evidence>
<evidence type="ECO:0000256" key="1">
    <source>
        <dbReference type="ARBA" id="ARBA00004236"/>
    </source>
</evidence>
<dbReference type="SUPFAM" id="SSF53448">
    <property type="entry name" value="Nucleotide-diphospho-sugar transferases"/>
    <property type="match status" value="1"/>
</dbReference>
<evidence type="ECO:0000256" key="6">
    <source>
        <dbReference type="ARBA" id="ARBA00037281"/>
    </source>
</evidence>
<dbReference type="NCBIfam" id="TIGR04283">
    <property type="entry name" value="glyco_like_mftF"/>
    <property type="match status" value="1"/>
</dbReference>
<evidence type="ECO:0000256" key="2">
    <source>
        <dbReference type="ARBA" id="ARBA00022475"/>
    </source>
</evidence>
<name>A0A8J6XHT9_9CYAN</name>
<dbReference type="Proteomes" id="UP000629098">
    <property type="component" value="Unassembled WGS sequence"/>
</dbReference>
<keyword evidence="12" id="KW-1185">Reference proteome</keyword>
<dbReference type="InterPro" id="IPR001173">
    <property type="entry name" value="Glyco_trans_2-like"/>
</dbReference>
<sequence>MIPPKISVIIPTLNEVGNITAAIASTQPSTNVEVIVVDGGSEDKTVAIAQSLGVKVISAPRGRAAQMNAGARVATGEILLFLHADTLLPPEFDVMVRKALQQPTTVAGAFALRINASQWSLRLVEWGVNWRSRFLQMPYGDQAIFVTNKIFHQIGTFPNFPIMEDFEIIRRLRCIGCITIIKVPVLTSPRRWQKKGVFKTTLINQIIIIAYLLGISPERIIRLYRR</sequence>
<reference evidence="11" key="1">
    <citation type="submission" date="2020-09" db="EMBL/GenBank/DDBJ databases">
        <title>Iningainema tapete sp. nov. (Scytonemataceae, Cyanobacteria) from greenhouses in central Florida (USA) produces two types of nodularin with biosynthetic potential for microcystin-LR and anabaenopeptins.</title>
        <authorList>
            <person name="Berthold D.E."/>
            <person name="Lefler F.W."/>
            <person name="Huang I.-S."/>
            <person name="Abdulla H."/>
            <person name="Zimba P.V."/>
            <person name="Laughinghouse H.D. IV."/>
        </authorList>
    </citation>
    <scope>NUCLEOTIDE SEQUENCE</scope>
    <source>
        <strain evidence="11">BLCCT55</strain>
    </source>
</reference>